<evidence type="ECO:0000313" key="2">
    <source>
        <dbReference type="Proteomes" id="UP000278327"/>
    </source>
</evidence>
<protein>
    <submittedName>
        <fullName evidence="1">Uncharacterized protein</fullName>
    </submittedName>
</protein>
<sequence length="157" mass="18451">MLDYEIMQDGRRVIHDVQFCWRTVDDVARELAGIDDWDTVWLSDQKHAWTIRSGDPVKIEESGWVGDARRYLSREEYEYMVEYDGDDAVDRCVKFERSCEESGYRDYPSTMAKIVECVEESLGDDYEDAFETMTAKQLGYMFKVSKESYERGRRDGA</sequence>
<keyword evidence="2" id="KW-1185">Reference proteome</keyword>
<name>A0A3N0ATB4_9ACTN</name>
<dbReference type="RefSeq" id="WP_117284377.1">
    <property type="nucleotide sequence ID" value="NZ_JAMTCE010000006.1"/>
</dbReference>
<accession>A0A3N0ATB4</accession>
<organism evidence="1 2">
    <name type="scientific">Adlercreutzia equolifaciens subsp. celatus DSM 18785</name>
    <dbReference type="NCBI Taxonomy" id="1121021"/>
    <lineage>
        <taxon>Bacteria</taxon>
        <taxon>Bacillati</taxon>
        <taxon>Actinomycetota</taxon>
        <taxon>Coriobacteriia</taxon>
        <taxon>Eggerthellales</taxon>
        <taxon>Eggerthellaceae</taxon>
        <taxon>Adlercreutzia</taxon>
    </lineage>
</organism>
<reference evidence="1 2" key="1">
    <citation type="journal article" date="2019" name="Microbiol. Resour. Announc.">
        <title>Draft Genome Sequences of Type Strains of Gordonibacter faecihominis, Paraeggerthella hongkongensis, Parvibacter caecicola,Slackia equolifaciens, Slackia faecicanis, and Slackia isoflavoniconvertens.</title>
        <authorList>
            <person name="Danylec N."/>
            <person name="Stoll D.A."/>
            <person name="Dotsch A."/>
            <person name="Huch M."/>
        </authorList>
    </citation>
    <scope>NUCLEOTIDE SEQUENCE [LARGE SCALE GENOMIC DNA]</scope>
    <source>
        <strain evidence="1 2">DSM 18785</strain>
    </source>
</reference>
<proteinExistence type="predicted"/>
<comment type="caution">
    <text evidence="1">The sequence shown here is derived from an EMBL/GenBank/DDBJ whole genome shotgun (WGS) entry which is preliminary data.</text>
</comment>
<evidence type="ECO:0000313" key="1">
    <source>
        <dbReference type="EMBL" id="RNL37904.1"/>
    </source>
</evidence>
<dbReference type="EMBL" id="QICA01000009">
    <property type="protein sequence ID" value="RNL37904.1"/>
    <property type="molecule type" value="Genomic_DNA"/>
</dbReference>
<gene>
    <name evidence="1" type="ORF">DMP10_06480</name>
</gene>
<dbReference type="AlphaFoldDB" id="A0A3N0ATB4"/>
<dbReference type="Proteomes" id="UP000278327">
    <property type="component" value="Unassembled WGS sequence"/>
</dbReference>